<feature type="transmembrane region" description="Helical" evidence="6">
    <location>
        <begin position="12"/>
        <end position="37"/>
    </location>
</feature>
<dbReference type="AlphaFoldDB" id="A0A0R2C5W8"/>
<keyword evidence="4 6" id="KW-1133">Transmembrane helix</keyword>
<keyword evidence="2 6" id="KW-1003">Cell membrane</keyword>
<dbReference type="InterPro" id="IPR015414">
    <property type="entry name" value="TMEM64"/>
</dbReference>
<feature type="domain" description="VTT" evidence="7">
    <location>
        <begin position="24"/>
        <end position="139"/>
    </location>
</feature>
<name>A0A0R2C5W8_9LACO</name>
<dbReference type="PANTHER" id="PTHR12677">
    <property type="entry name" value="GOLGI APPARATUS MEMBRANE PROTEIN TVP38-RELATED"/>
    <property type="match status" value="1"/>
</dbReference>
<evidence type="ECO:0000259" key="7">
    <source>
        <dbReference type="Pfam" id="PF09335"/>
    </source>
</evidence>
<evidence type="ECO:0000313" key="9">
    <source>
        <dbReference type="Proteomes" id="UP000051789"/>
    </source>
</evidence>
<organism evidence="8 9">
    <name type="scientific">Lacticaseibacillus thailandensis DSM 22698 = JCM 13996</name>
    <dbReference type="NCBI Taxonomy" id="1423810"/>
    <lineage>
        <taxon>Bacteria</taxon>
        <taxon>Bacillati</taxon>
        <taxon>Bacillota</taxon>
        <taxon>Bacilli</taxon>
        <taxon>Lactobacillales</taxon>
        <taxon>Lactobacillaceae</taxon>
        <taxon>Lacticaseibacillus</taxon>
    </lineage>
</organism>
<dbReference type="PATRIC" id="fig|1423810.4.peg.1542"/>
<feature type="transmembrane region" description="Helical" evidence="6">
    <location>
        <begin position="43"/>
        <end position="61"/>
    </location>
</feature>
<gene>
    <name evidence="8" type="ORF">FD19_GL001500</name>
</gene>
<evidence type="ECO:0000256" key="4">
    <source>
        <dbReference type="ARBA" id="ARBA00022989"/>
    </source>
</evidence>
<evidence type="ECO:0000256" key="5">
    <source>
        <dbReference type="ARBA" id="ARBA00023136"/>
    </source>
</evidence>
<dbReference type="Pfam" id="PF09335">
    <property type="entry name" value="VTT_dom"/>
    <property type="match status" value="1"/>
</dbReference>
<dbReference type="STRING" id="1423810.FD19_GL001500"/>
<evidence type="ECO:0000256" key="1">
    <source>
        <dbReference type="ARBA" id="ARBA00004651"/>
    </source>
</evidence>
<comment type="caution">
    <text evidence="6">Lacks conserved residue(s) required for the propagation of feature annotation.</text>
</comment>
<comment type="caution">
    <text evidence="8">The sequence shown here is derived from an EMBL/GenBank/DDBJ whole genome shotgun (WGS) entry which is preliminary data.</text>
</comment>
<evidence type="ECO:0000313" key="8">
    <source>
        <dbReference type="EMBL" id="KRM86919.1"/>
    </source>
</evidence>
<protein>
    <recommendedName>
        <fullName evidence="6">TVP38/TMEM64 family membrane protein</fullName>
    </recommendedName>
</protein>
<dbReference type="Proteomes" id="UP000051789">
    <property type="component" value="Unassembled WGS sequence"/>
</dbReference>
<comment type="subcellular location">
    <subcellularLocation>
        <location evidence="1 6">Cell membrane</location>
        <topology evidence="1 6">Multi-pass membrane protein</topology>
    </subcellularLocation>
</comment>
<evidence type="ECO:0000256" key="3">
    <source>
        <dbReference type="ARBA" id="ARBA00022692"/>
    </source>
</evidence>
<dbReference type="InterPro" id="IPR032816">
    <property type="entry name" value="VTT_dom"/>
</dbReference>
<keyword evidence="3 6" id="KW-0812">Transmembrane</keyword>
<accession>A0A0R2C5W8</accession>
<dbReference type="PANTHER" id="PTHR12677:SF49">
    <property type="entry name" value="TVP38_TMEM64 FAMILY MEMBRANE PROTEIN"/>
    <property type="match status" value="1"/>
</dbReference>
<sequence length="153" mass="16998">MQAGIWAPLLFILLQIIQVIFPVIPGGLSTVAAIAMFGAKWGFVYNYIGISIGSIASFLLVRRFGRNFISLLVPKKTMAKYQYYLDGGTKFDRVFAIAILMPVAPDDLLCMFAGLTKMSVRKFVTIIVLCKPWTILAYSLGLNTAFKFIAPYL</sequence>
<proteinExistence type="inferred from homology"/>
<comment type="similarity">
    <text evidence="6">Belongs to the TVP38/TMEM64 family.</text>
</comment>
<evidence type="ECO:0000256" key="6">
    <source>
        <dbReference type="RuleBase" id="RU366058"/>
    </source>
</evidence>
<keyword evidence="5 6" id="KW-0472">Membrane</keyword>
<dbReference type="EMBL" id="AYZK01000004">
    <property type="protein sequence ID" value="KRM86919.1"/>
    <property type="molecule type" value="Genomic_DNA"/>
</dbReference>
<reference evidence="8 9" key="1">
    <citation type="journal article" date="2015" name="Genome Announc.">
        <title>Expanding the biotechnology potential of lactobacilli through comparative genomics of 213 strains and associated genera.</title>
        <authorList>
            <person name="Sun Z."/>
            <person name="Harris H.M."/>
            <person name="McCann A."/>
            <person name="Guo C."/>
            <person name="Argimon S."/>
            <person name="Zhang W."/>
            <person name="Yang X."/>
            <person name="Jeffery I.B."/>
            <person name="Cooney J.C."/>
            <person name="Kagawa T.F."/>
            <person name="Liu W."/>
            <person name="Song Y."/>
            <person name="Salvetti E."/>
            <person name="Wrobel A."/>
            <person name="Rasinkangas P."/>
            <person name="Parkhill J."/>
            <person name="Rea M.C."/>
            <person name="O'Sullivan O."/>
            <person name="Ritari J."/>
            <person name="Douillard F.P."/>
            <person name="Paul Ross R."/>
            <person name="Yang R."/>
            <person name="Briner A.E."/>
            <person name="Felis G.E."/>
            <person name="de Vos W.M."/>
            <person name="Barrangou R."/>
            <person name="Klaenhammer T.R."/>
            <person name="Caufield P.W."/>
            <person name="Cui Y."/>
            <person name="Zhang H."/>
            <person name="O'Toole P.W."/>
        </authorList>
    </citation>
    <scope>NUCLEOTIDE SEQUENCE [LARGE SCALE GENOMIC DNA]</scope>
    <source>
        <strain evidence="8 9">DSM 22698</strain>
    </source>
</reference>
<evidence type="ECO:0000256" key="2">
    <source>
        <dbReference type="ARBA" id="ARBA00022475"/>
    </source>
</evidence>
<dbReference type="GO" id="GO:0005886">
    <property type="term" value="C:plasma membrane"/>
    <property type="evidence" value="ECO:0007669"/>
    <property type="project" value="UniProtKB-SubCell"/>
</dbReference>
<keyword evidence="9" id="KW-1185">Reference proteome</keyword>